<dbReference type="Proteomes" id="UP001295794">
    <property type="component" value="Unassembled WGS sequence"/>
</dbReference>
<evidence type="ECO:0000313" key="3">
    <source>
        <dbReference type="Proteomes" id="UP001295794"/>
    </source>
</evidence>
<organism evidence="2 3">
    <name type="scientific">Mycena citricolor</name>
    <dbReference type="NCBI Taxonomy" id="2018698"/>
    <lineage>
        <taxon>Eukaryota</taxon>
        <taxon>Fungi</taxon>
        <taxon>Dikarya</taxon>
        <taxon>Basidiomycota</taxon>
        <taxon>Agaricomycotina</taxon>
        <taxon>Agaricomycetes</taxon>
        <taxon>Agaricomycetidae</taxon>
        <taxon>Agaricales</taxon>
        <taxon>Marasmiineae</taxon>
        <taxon>Mycenaceae</taxon>
        <taxon>Mycena</taxon>
    </lineage>
</organism>
<dbReference type="EMBL" id="CAVNYO010000481">
    <property type="protein sequence ID" value="CAK5284865.1"/>
    <property type="molecule type" value="Genomic_DNA"/>
</dbReference>
<proteinExistence type="predicted"/>
<feature type="region of interest" description="Disordered" evidence="1">
    <location>
        <begin position="1"/>
        <end position="180"/>
    </location>
</feature>
<dbReference type="AlphaFoldDB" id="A0AAD2HZV2"/>
<reference evidence="2" key="1">
    <citation type="submission" date="2023-11" db="EMBL/GenBank/DDBJ databases">
        <authorList>
            <person name="De Vega J J."/>
            <person name="De Vega J J."/>
        </authorList>
    </citation>
    <scope>NUCLEOTIDE SEQUENCE</scope>
</reference>
<gene>
    <name evidence="2" type="ORF">MYCIT1_LOCUS38363</name>
</gene>
<feature type="compositionally biased region" description="Low complexity" evidence="1">
    <location>
        <begin position="1"/>
        <end position="12"/>
    </location>
</feature>
<sequence length="270" mass="29948">MSHPSSPSPSSHMADSVSQTSGAPRGRGRGKSRGGLGKYLRARGRGRGGGGRAAEFAPRLLLEGEVGPSARYATADCEEDEDARREREEREAELRRKYGRRGLGTNADRYKEEEPELDSDGEPIVEPEVDLSSFLERQRLEDPRAPTLGSSDRQHEDDEDDVDHSLDHISSMPARSTNFLPNWKGKAQEIVWDDSLQVLSEEKQAADALRELKSRFRAKSDKLRRAPVVPLKKAVIQPMIAPPLPLPDGSLPPVKSEMDEMEDFLDDLIG</sequence>
<comment type="caution">
    <text evidence="2">The sequence shown here is derived from an EMBL/GenBank/DDBJ whole genome shotgun (WGS) entry which is preliminary data.</text>
</comment>
<evidence type="ECO:0000313" key="2">
    <source>
        <dbReference type="EMBL" id="CAK5284865.1"/>
    </source>
</evidence>
<accession>A0AAD2HZV2</accession>
<keyword evidence="3" id="KW-1185">Reference proteome</keyword>
<protein>
    <submittedName>
        <fullName evidence="2">Uncharacterized protein</fullName>
    </submittedName>
</protein>
<feature type="compositionally biased region" description="Basic and acidic residues" evidence="1">
    <location>
        <begin position="82"/>
        <end position="96"/>
    </location>
</feature>
<feature type="compositionally biased region" description="Acidic residues" evidence="1">
    <location>
        <begin position="113"/>
        <end position="129"/>
    </location>
</feature>
<evidence type="ECO:0000256" key="1">
    <source>
        <dbReference type="SAM" id="MobiDB-lite"/>
    </source>
</evidence>
<name>A0AAD2HZV2_9AGAR</name>